<reference evidence="1" key="1">
    <citation type="submission" date="2014-11" db="EMBL/GenBank/DDBJ databases">
        <authorList>
            <person name="Amaro Gonzalez C."/>
        </authorList>
    </citation>
    <scope>NUCLEOTIDE SEQUENCE</scope>
</reference>
<sequence>MSSTIHQTCGNSQNPISTGERLALTLRTLACEVCPLNSQP</sequence>
<evidence type="ECO:0000313" key="1">
    <source>
        <dbReference type="EMBL" id="JAH59778.1"/>
    </source>
</evidence>
<dbReference type="EMBL" id="GBXM01048799">
    <property type="protein sequence ID" value="JAH59778.1"/>
    <property type="molecule type" value="Transcribed_RNA"/>
</dbReference>
<organism evidence="1">
    <name type="scientific">Anguilla anguilla</name>
    <name type="common">European freshwater eel</name>
    <name type="synonym">Muraena anguilla</name>
    <dbReference type="NCBI Taxonomy" id="7936"/>
    <lineage>
        <taxon>Eukaryota</taxon>
        <taxon>Metazoa</taxon>
        <taxon>Chordata</taxon>
        <taxon>Craniata</taxon>
        <taxon>Vertebrata</taxon>
        <taxon>Euteleostomi</taxon>
        <taxon>Actinopterygii</taxon>
        <taxon>Neopterygii</taxon>
        <taxon>Teleostei</taxon>
        <taxon>Anguilliformes</taxon>
        <taxon>Anguillidae</taxon>
        <taxon>Anguilla</taxon>
    </lineage>
</organism>
<dbReference type="AlphaFoldDB" id="A0A0E9U4B4"/>
<proteinExistence type="predicted"/>
<protein>
    <submittedName>
        <fullName evidence="1">Uncharacterized protein</fullName>
    </submittedName>
</protein>
<reference evidence="1" key="2">
    <citation type="journal article" date="2015" name="Fish Shellfish Immunol.">
        <title>Early steps in the European eel (Anguilla anguilla)-Vibrio vulnificus interaction in the gills: Role of the RtxA13 toxin.</title>
        <authorList>
            <person name="Callol A."/>
            <person name="Pajuelo D."/>
            <person name="Ebbesson L."/>
            <person name="Teles M."/>
            <person name="MacKenzie S."/>
            <person name="Amaro C."/>
        </authorList>
    </citation>
    <scope>NUCLEOTIDE SEQUENCE</scope>
</reference>
<name>A0A0E9U4B4_ANGAN</name>
<accession>A0A0E9U4B4</accession>